<name>A0ACD0NL86_9BASI</name>
<sequence>LFPALPLWAGVLITSLDVFLILFIYRPNGGMRAFEIVISTLVFVVIACFIVLLIRVEPSWPDVFRGYLPSHTVINDDAIYISVGVLGATVMPHGLILGSHISTVDRMAGSSEEEEVKRGVDHQRDQVQRHLPHASWDIALSMIFFAITVNSAILIVAAASFYYTTDGTVIADLFQAFQLLKDQVGKAPAILFAISLLAAGQSASITVTLAGQIVSEGFIEWRTNPFMRRLITRLIAMVPSLAVSAGVGKKGLDTLLVASQVGLSMALPFVIAPLLIV</sequence>
<reference evidence="1 2" key="1">
    <citation type="journal article" date="2018" name="Mol. Biol. Evol.">
        <title>Broad Genomic Sampling Reveals a Smut Pathogenic Ancestry of the Fungal Clade Ustilaginomycotina.</title>
        <authorList>
            <person name="Kijpornyongpan T."/>
            <person name="Mondo S.J."/>
            <person name="Barry K."/>
            <person name="Sandor L."/>
            <person name="Lee J."/>
            <person name="Lipzen A."/>
            <person name="Pangilinan J."/>
            <person name="LaButti K."/>
            <person name="Hainaut M."/>
            <person name="Henrissat B."/>
            <person name="Grigoriev I.V."/>
            <person name="Spatafora J.W."/>
            <person name="Aime M.C."/>
        </authorList>
    </citation>
    <scope>NUCLEOTIDE SEQUENCE [LARGE SCALE GENOMIC DNA]</scope>
    <source>
        <strain evidence="1 2">SA 807</strain>
    </source>
</reference>
<feature type="non-terminal residue" evidence="1">
    <location>
        <position position="277"/>
    </location>
</feature>
<protein>
    <submittedName>
        <fullName evidence="1">Natural resistance-associated macrophage protein</fullName>
    </submittedName>
</protein>
<gene>
    <name evidence="1" type="ORF">IE53DRAFT_306355</name>
</gene>
<organism evidence="1 2">
    <name type="scientific">Violaceomyces palustris</name>
    <dbReference type="NCBI Taxonomy" id="1673888"/>
    <lineage>
        <taxon>Eukaryota</taxon>
        <taxon>Fungi</taxon>
        <taxon>Dikarya</taxon>
        <taxon>Basidiomycota</taxon>
        <taxon>Ustilaginomycotina</taxon>
        <taxon>Ustilaginomycetes</taxon>
        <taxon>Violaceomycetales</taxon>
        <taxon>Violaceomycetaceae</taxon>
        <taxon>Violaceomyces</taxon>
    </lineage>
</organism>
<evidence type="ECO:0000313" key="2">
    <source>
        <dbReference type="Proteomes" id="UP000245626"/>
    </source>
</evidence>
<dbReference type="Proteomes" id="UP000245626">
    <property type="component" value="Unassembled WGS sequence"/>
</dbReference>
<accession>A0ACD0NL86</accession>
<dbReference type="EMBL" id="KZ820887">
    <property type="protein sequence ID" value="PWN46564.1"/>
    <property type="molecule type" value="Genomic_DNA"/>
</dbReference>
<keyword evidence="2" id="KW-1185">Reference proteome</keyword>
<feature type="non-terminal residue" evidence="1">
    <location>
        <position position="1"/>
    </location>
</feature>
<evidence type="ECO:0000313" key="1">
    <source>
        <dbReference type="EMBL" id="PWN46564.1"/>
    </source>
</evidence>
<proteinExistence type="predicted"/>